<keyword evidence="2" id="KW-1185">Reference proteome</keyword>
<evidence type="ECO:0000313" key="2">
    <source>
        <dbReference type="Proteomes" id="UP001529421"/>
    </source>
</evidence>
<dbReference type="RefSeq" id="WP_289545778.1">
    <property type="nucleotide sequence ID" value="NZ_JAUDDZ010000015.1"/>
</dbReference>
<sequence length="95" mass="11082">MRDPKHPRQFTEEFRRRIVALVDSGKPRAEVMREYDLGESTLGRWTRRVRACGSTAAADNRTPEQNRLIGLERENARLRMEVDVLKQAALTFARR</sequence>
<comment type="caution">
    <text evidence="1">The sequence shown here is derived from an EMBL/GenBank/DDBJ whole genome shotgun (WGS) entry which is preliminary data.</text>
</comment>
<evidence type="ECO:0000313" key="1">
    <source>
        <dbReference type="EMBL" id="MDM8275617.1"/>
    </source>
</evidence>
<dbReference type="EMBL" id="JAUDDZ010000015">
    <property type="protein sequence ID" value="MDM8275617.1"/>
    <property type="molecule type" value="Genomic_DNA"/>
</dbReference>
<dbReference type="InterPro" id="IPR009057">
    <property type="entry name" value="Homeodomain-like_sf"/>
</dbReference>
<protein>
    <submittedName>
        <fullName evidence="1">Transposase</fullName>
    </submittedName>
</protein>
<dbReference type="SUPFAM" id="SSF46689">
    <property type="entry name" value="Homeodomain-like"/>
    <property type="match status" value="1"/>
</dbReference>
<dbReference type="Pfam" id="PF01527">
    <property type="entry name" value="HTH_Tnp_1"/>
    <property type="match status" value="1"/>
</dbReference>
<reference evidence="2" key="1">
    <citation type="submission" date="2023-06" db="EMBL/GenBank/DDBJ databases">
        <title>Identification and characterization of horizontal gene transfer across gut microbiota members of farm animals based on homology search.</title>
        <authorList>
            <person name="Zeman M."/>
            <person name="Kubasova T."/>
            <person name="Jahodarova E."/>
            <person name="Nykrynova M."/>
            <person name="Rychlik I."/>
        </authorList>
    </citation>
    <scope>NUCLEOTIDE SEQUENCE [LARGE SCALE GENOMIC DNA]</scope>
    <source>
        <strain evidence="2">154_Feed</strain>
    </source>
</reference>
<dbReference type="InterPro" id="IPR002514">
    <property type="entry name" value="Transposase_8"/>
</dbReference>
<dbReference type="Proteomes" id="UP001529421">
    <property type="component" value="Unassembled WGS sequence"/>
</dbReference>
<organism evidence="1 2">
    <name type="scientific">Enorma phocaeensis</name>
    <dbReference type="NCBI Taxonomy" id="1871019"/>
    <lineage>
        <taxon>Bacteria</taxon>
        <taxon>Bacillati</taxon>
        <taxon>Actinomycetota</taxon>
        <taxon>Coriobacteriia</taxon>
        <taxon>Coriobacteriales</taxon>
        <taxon>Coriobacteriaceae</taxon>
        <taxon>Enorma</taxon>
    </lineage>
</organism>
<gene>
    <name evidence="1" type="ORF">QUW28_08970</name>
</gene>
<proteinExistence type="predicted"/>
<reference evidence="1 2" key="2">
    <citation type="submission" date="2023-06" db="EMBL/GenBank/DDBJ databases">
        <authorList>
            <person name="Zeman M."/>
            <person name="Kubasova T."/>
            <person name="Jahodarova E."/>
            <person name="Nykrynova M."/>
            <person name="Rychlik I."/>
        </authorList>
    </citation>
    <scope>NUCLEOTIDE SEQUENCE [LARGE SCALE GENOMIC DNA]</scope>
    <source>
        <strain evidence="1 2">154_Feed</strain>
    </source>
</reference>
<dbReference type="Gene3D" id="1.10.10.60">
    <property type="entry name" value="Homeodomain-like"/>
    <property type="match status" value="1"/>
</dbReference>
<name>A0ABT7VAT5_9ACTN</name>
<accession>A0ABT7VAT5</accession>